<organism evidence="4 5">
    <name type="scientific">Nyssa sinensis</name>
    <dbReference type="NCBI Taxonomy" id="561372"/>
    <lineage>
        <taxon>Eukaryota</taxon>
        <taxon>Viridiplantae</taxon>
        <taxon>Streptophyta</taxon>
        <taxon>Embryophyta</taxon>
        <taxon>Tracheophyta</taxon>
        <taxon>Spermatophyta</taxon>
        <taxon>Magnoliopsida</taxon>
        <taxon>eudicotyledons</taxon>
        <taxon>Gunneridae</taxon>
        <taxon>Pentapetalae</taxon>
        <taxon>asterids</taxon>
        <taxon>Cornales</taxon>
        <taxon>Nyssaceae</taxon>
        <taxon>Nyssa</taxon>
    </lineage>
</organism>
<dbReference type="InterPro" id="IPR008978">
    <property type="entry name" value="HSP20-like_chaperone"/>
</dbReference>
<dbReference type="FunFam" id="2.60.40.790:FF:000049">
    <property type="entry name" value="Increased DNA methylation 3"/>
    <property type="match status" value="1"/>
</dbReference>
<dbReference type="InterPro" id="IPR002068">
    <property type="entry name" value="A-crystallin/Hsp20_dom"/>
</dbReference>
<comment type="similarity">
    <text evidence="1">Belongs to the small heat shock protein (HSP20) family.</text>
</comment>
<reference evidence="4 5" key="1">
    <citation type="submission" date="2019-09" db="EMBL/GenBank/DDBJ databases">
        <title>A chromosome-level genome assembly of the Chinese tupelo Nyssa sinensis.</title>
        <authorList>
            <person name="Yang X."/>
            <person name="Kang M."/>
            <person name="Yang Y."/>
            <person name="Xiong H."/>
            <person name="Wang M."/>
            <person name="Zhang Z."/>
            <person name="Wang Z."/>
            <person name="Wu H."/>
            <person name="Ma T."/>
            <person name="Liu J."/>
            <person name="Xi Z."/>
        </authorList>
    </citation>
    <scope>NUCLEOTIDE SEQUENCE [LARGE SCALE GENOMIC DNA]</scope>
    <source>
        <strain evidence="4">J267</strain>
        <tissue evidence="4">Leaf</tissue>
    </source>
</reference>
<dbReference type="EMBL" id="CM018033">
    <property type="protein sequence ID" value="KAA8545092.1"/>
    <property type="molecule type" value="Genomic_DNA"/>
</dbReference>
<dbReference type="Proteomes" id="UP000325577">
    <property type="component" value="Linkage Group LG10"/>
</dbReference>
<name>A0A5J5BTN3_9ASTE</name>
<evidence type="ECO:0000313" key="4">
    <source>
        <dbReference type="EMBL" id="KAA8545092.1"/>
    </source>
</evidence>
<dbReference type="PROSITE" id="PS01031">
    <property type="entry name" value="SHSP"/>
    <property type="match status" value="1"/>
</dbReference>
<evidence type="ECO:0000256" key="2">
    <source>
        <dbReference type="SAM" id="MobiDB-lite"/>
    </source>
</evidence>
<dbReference type="GO" id="GO:0005634">
    <property type="term" value="C:nucleus"/>
    <property type="evidence" value="ECO:0007669"/>
    <property type="project" value="TreeGrafter"/>
</dbReference>
<dbReference type="AlphaFoldDB" id="A0A5J5BTN3"/>
<evidence type="ECO:0000259" key="3">
    <source>
        <dbReference type="PROSITE" id="PS01031"/>
    </source>
</evidence>
<dbReference type="PANTHER" id="PTHR34661">
    <property type="entry name" value="INCREASED DNA METHYLATION 3"/>
    <property type="match status" value="1"/>
</dbReference>
<protein>
    <recommendedName>
        <fullName evidence="3">SHSP domain-containing protein</fullName>
    </recommendedName>
</protein>
<dbReference type="CDD" id="cd06464">
    <property type="entry name" value="ACD_sHsps-like"/>
    <property type="match status" value="1"/>
</dbReference>
<feature type="domain" description="SHSP" evidence="3">
    <location>
        <begin position="259"/>
        <end position="375"/>
    </location>
</feature>
<keyword evidence="5" id="KW-1185">Reference proteome</keyword>
<dbReference type="InterPro" id="IPR039321">
    <property type="entry name" value="IDM2/3-like"/>
</dbReference>
<dbReference type="OrthoDB" id="1927234at2759"/>
<sequence length="375" mass="42402">MGTYFGPDLREERPQKSVLQRLAEGLPLYNSKQLNGSQMKTVEVERVYYHVLRKADQSVIVKLPWLQQFFHGNLPIPAQNSTASYPQFPDLFPPQLHPHSRFRNRYRTIESIVFINNPDLFYIKPEDVLRFKRLTGLENFLLDRDGARFHTSVQEDESNGEFPTPRSSRGSQRTRHLNDILNPKDHLQHVNDVNPVNSPPYNGIPLTYSCMAPLPAEVDTRLVQGFEPGMIFLPSYPTMEEWEDISTATKSGTALTGSAAMGQIGPVIGLVDIGECEDSYLFRVSLPGVKRDEREFSCEVENDGKVLIRGVTTAGEKTVYRYSQVFEMQSRNLCPPGHFSISFKLPGPVNPQQFSGNFGTDGILEGIVMKGKHRN</sequence>
<accession>A0A5J5BTN3</accession>
<dbReference type="Gene3D" id="2.60.40.790">
    <property type="match status" value="1"/>
</dbReference>
<evidence type="ECO:0000313" key="5">
    <source>
        <dbReference type="Proteomes" id="UP000325577"/>
    </source>
</evidence>
<dbReference type="PANTHER" id="PTHR34661:SF3">
    <property type="entry name" value="INCREASED DNA METHYLATION 2"/>
    <property type="match status" value="1"/>
</dbReference>
<proteinExistence type="inferred from homology"/>
<gene>
    <name evidence="4" type="ORF">F0562_019876</name>
</gene>
<dbReference type="SUPFAM" id="SSF49764">
    <property type="entry name" value="HSP20-like chaperones"/>
    <property type="match status" value="1"/>
</dbReference>
<feature type="region of interest" description="Disordered" evidence="2">
    <location>
        <begin position="152"/>
        <end position="174"/>
    </location>
</feature>
<evidence type="ECO:0000256" key="1">
    <source>
        <dbReference type="PROSITE-ProRule" id="PRU00285"/>
    </source>
</evidence>